<dbReference type="AlphaFoldDB" id="A0A3M2JAZ8"/>
<organism evidence="1 2">
    <name type="scientific">Cellulomonas triticagri</name>
    <dbReference type="NCBI Taxonomy" id="2483352"/>
    <lineage>
        <taxon>Bacteria</taxon>
        <taxon>Bacillati</taxon>
        <taxon>Actinomycetota</taxon>
        <taxon>Actinomycetes</taxon>
        <taxon>Micrococcales</taxon>
        <taxon>Cellulomonadaceae</taxon>
        <taxon>Cellulomonas</taxon>
    </lineage>
</organism>
<gene>
    <name evidence="1" type="ORF">EBM89_13415</name>
</gene>
<evidence type="ECO:0000313" key="1">
    <source>
        <dbReference type="EMBL" id="RMI08683.1"/>
    </source>
</evidence>
<dbReference type="EMBL" id="RFFI01000075">
    <property type="protein sequence ID" value="RMI08683.1"/>
    <property type="molecule type" value="Genomic_DNA"/>
</dbReference>
<comment type="caution">
    <text evidence="1">The sequence shown here is derived from an EMBL/GenBank/DDBJ whole genome shotgun (WGS) entry which is preliminary data.</text>
</comment>
<name>A0A3M2JAZ8_9CELL</name>
<proteinExistence type="predicted"/>
<evidence type="ECO:0000313" key="2">
    <source>
        <dbReference type="Proteomes" id="UP000269289"/>
    </source>
</evidence>
<dbReference type="Pfam" id="PF19850">
    <property type="entry name" value="DUF6325"/>
    <property type="match status" value="1"/>
</dbReference>
<sequence length="143" mass="14744">MTTSTYGPVEVVALGFPGDRVPDTVQEAVLEVLASGVVTLLDLAVVRRDLDGDVVLLEVDELGPEVQLTRVELLGAGLAGEEDLGGIADVVAPGSCAVVLVVEHTWARRVVARTSATGGVVLAREHVPAAVVNEVADLALTVD</sequence>
<dbReference type="RefSeq" id="WP_122149927.1">
    <property type="nucleotide sequence ID" value="NZ_RFFI01000075.1"/>
</dbReference>
<dbReference type="OrthoDB" id="4464342at2"/>
<protein>
    <recommendedName>
        <fullName evidence="3">DUF1269 domain-containing protein</fullName>
    </recommendedName>
</protein>
<dbReference type="InterPro" id="IPR046288">
    <property type="entry name" value="DUF6325"/>
</dbReference>
<keyword evidence="2" id="KW-1185">Reference proteome</keyword>
<reference evidence="1 2" key="1">
    <citation type="submission" date="2018-10" db="EMBL/GenBank/DDBJ databases">
        <title>Isolation, diversity and antifungal activity of actinobacteria from wheat.</title>
        <authorList>
            <person name="Han C."/>
        </authorList>
    </citation>
    <scope>NUCLEOTIDE SEQUENCE [LARGE SCALE GENOMIC DNA]</scope>
    <source>
        <strain evidence="1 2">NEAU-YY56</strain>
    </source>
</reference>
<dbReference type="Proteomes" id="UP000269289">
    <property type="component" value="Unassembled WGS sequence"/>
</dbReference>
<evidence type="ECO:0008006" key="3">
    <source>
        <dbReference type="Google" id="ProtNLM"/>
    </source>
</evidence>
<accession>A0A3M2JAZ8</accession>